<protein>
    <submittedName>
        <fullName evidence="2">Uncharacterized protein</fullName>
    </submittedName>
</protein>
<dbReference type="Proteomes" id="UP000317593">
    <property type="component" value="Unassembled WGS sequence"/>
</dbReference>
<feature type="compositionally biased region" description="Polar residues" evidence="1">
    <location>
        <begin position="22"/>
        <end position="41"/>
    </location>
</feature>
<evidence type="ECO:0000313" key="2">
    <source>
        <dbReference type="EMBL" id="SMO78900.1"/>
    </source>
</evidence>
<evidence type="ECO:0000256" key="1">
    <source>
        <dbReference type="SAM" id="MobiDB-lite"/>
    </source>
</evidence>
<evidence type="ECO:0000313" key="3">
    <source>
        <dbReference type="Proteomes" id="UP000317593"/>
    </source>
</evidence>
<reference evidence="2 3" key="1">
    <citation type="submission" date="2017-05" db="EMBL/GenBank/DDBJ databases">
        <authorList>
            <person name="Varghese N."/>
            <person name="Submissions S."/>
        </authorList>
    </citation>
    <scope>NUCLEOTIDE SEQUENCE [LARGE SCALE GENOMIC DNA]</scope>
    <source>
        <strain evidence="2 3">DSM 21194</strain>
    </source>
</reference>
<keyword evidence="3" id="KW-1185">Reference proteome</keyword>
<sequence length="73" mass="8369">MVSPKLVKTRNRFQDSRHYQKPNGQVQYQRMETPQNDAKSETSCSMDHAHIFLRIFLPVIGRNAASTGPSYVC</sequence>
<feature type="region of interest" description="Disordered" evidence="1">
    <location>
        <begin position="19"/>
        <end position="41"/>
    </location>
</feature>
<gene>
    <name evidence="2" type="ORF">SAMN06265218_11359</name>
</gene>
<accession>A0A521E6V1</accession>
<dbReference type="AlphaFoldDB" id="A0A521E6V1"/>
<proteinExistence type="predicted"/>
<organism evidence="2 3">
    <name type="scientific">Fodinibius sediminis</name>
    <dbReference type="NCBI Taxonomy" id="1214077"/>
    <lineage>
        <taxon>Bacteria</taxon>
        <taxon>Pseudomonadati</taxon>
        <taxon>Balneolota</taxon>
        <taxon>Balneolia</taxon>
        <taxon>Balneolales</taxon>
        <taxon>Balneolaceae</taxon>
        <taxon>Fodinibius</taxon>
    </lineage>
</organism>
<dbReference type="EMBL" id="FXTH01000013">
    <property type="protein sequence ID" value="SMO78900.1"/>
    <property type="molecule type" value="Genomic_DNA"/>
</dbReference>
<name>A0A521E6V1_9BACT</name>